<sequence length="339" mass="40064">MKNILLFFLTFLSIEYINAQDNNFRELIESNFYDDKFTLEKMSLKGKVKSITTYISEVLENPKPQEYKKSKLYFFDFEFNENGKLVSRGIIEGPSYFPKEYSFKDTIIYTFEGKLKEIIRLRDGFRKNNIYFDSNENKIKDISSTIDSPSIDKMNTYYFKSYKYDKNNNNIIEEIEYEPITGNDTLKKEISNKYTYTYEGKNIISIKQEIEIINVLSNSFGQKKGEVPIITTRKYNDSNKIIEEKCESKVLSYTTKYEYDSNGDLKKIIYNSTEVKSITTFKNNLIVNKILQNTKKGINENNTYEYEFDSKGNVIKIVFTNTNNYSKIVLVERKIIYYE</sequence>
<keyword evidence="2" id="KW-1185">Reference proteome</keyword>
<dbReference type="Proteomes" id="UP001393056">
    <property type="component" value="Unassembled WGS sequence"/>
</dbReference>
<dbReference type="RefSeq" id="WP_341681793.1">
    <property type="nucleotide sequence ID" value="NZ_JBBYHT010000001.1"/>
</dbReference>
<protein>
    <recommendedName>
        <fullName evidence="3">YD repeat-containing protein</fullName>
    </recommendedName>
</protein>
<comment type="caution">
    <text evidence="1">The sequence shown here is derived from an EMBL/GenBank/DDBJ whole genome shotgun (WGS) entry which is preliminary data.</text>
</comment>
<dbReference type="EMBL" id="JBBYHT010000001">
    <property type="protein sequence ID" value="MEL1246985.1"/>
    <property type="molecule type" value="Genomic_DNA"/>
</dbReference>
<evidence type="ECO:0000313" key="1">
    <source>
        <dbReference type="EMBL" id="MEL1246985.1"/>
    </source>
</evidence>
<dbReference type="Gene3D" id="2.180.10.10">
    <property type="entry name" value="RHS repeat-associated core"/>
    <property type="match status" value="1"/>
</dbReference>
<proteinExistence type="predicted"/>
<name>A0ABU9I458_9FLAO</name>
<evidence type="ECO:0000313" key="2">
    <source>
        <dbReference type="Proteomes" id="UP001393056"/>
    </source>
</evidence>
<evidence type="ECO:0008006" key="3">
    <source>
        <dbReference type="Google" id="ProtNLM"/>
    </source>
</evidence>
<gene>
    <name evidence="1" type="ORF">AAEO58_02910</name>
</gene>
<organism evidence="1 2">
    <name type="scientific">Flavobacterium helocola</name>
    <dbReference type="NCBI Taxonomy" id="3139139"/>
    <lineage>
        <taxon>Bacteria</taxon>
        <taxon>Pseudomonadati</taxon>
        <taxon>Bacteroidota</taxon>
        <taxon>Flavobacteriia</taxon>
        <taxon>Flavobacteriales</taxon>
        <taxon>Flavobacteriaceae</taxon>
        <taxon>Flavobacterium</taxon>
    </lineage>
</organism>
<reference evidence="1 2" key="1">
    <citation type="submission" date="2024-04" db="EMBL/GenBank/DDBJ databases">
        <title>Flavobacterium sp. DGU41 16S ribosomal RNA gene Genome sequencing and assembly.</title>
        <authorList>
            <person name="Park S."/>
        </authorList>
    </citation>
    <scope>NUCLEOTIDE SEQUENCE [LARGE SCALE GENOMIC DNA]</scope>
    <source>
        <strain evidence="1 2">DGU41</strain>
    </source>
</reference>
<accession>A0ABU9I458</accession>